<feature type="compositionally biased region" description="Gly residues" evidence="1">
    <location>
        <begin position="20"/>
        <end position="29"/>
    </location>
</feature>
<feature type="compositionally biased region" description="Basic residues" evidence="1">
    <location>
        <begin position="1"/>
        <end position="15"/>
    </location>
</feature>
<comment type="caution">
    <text evidence="2">The sequence shown here is derived from an EMBL/GenBank/DDBJ whole genome shotgun (WGS) entry which is preliminary data.</text>
</comment>
<evidence type="ECO:0000256" key="1">
    <source>
        <dbReference type="SAM" id="MobiDB-lite"/>
    </source>
</evidence>
<name>A0A6G1C8Y7_9ORYZ</name>
<feature type="region of interest" description="Disordered" evidence="1">
    <location>
        <begin position="1"/>
        <end position="56"/>
    </location>
</feature>
<reference evidence="2 3" key="1">
    <citation type="submission" date="2019-11" db="EMBL/GenBank/DDBJ databases">
        <title>Whole genome sequence of Oryza granulata.</title>
        <authorList>
            <person name="Li W."/>
        </authorList>
    </citation>
    <scope>NUCLEOTIDE SEQUENCE [LARGE SCALE GENOMIC DNA]</scope>
    <source>
        <strain evidence="3">cv. Menghai</strain>
        <tissue evidence="2">Leaf</tissue>
    </source>
</reference>
<evidence type="ECO:0000313" key="3">
    <source>
        <dbReference type="Proteomes" id="UP000479710"/>
    </source>
</evidence>
<evidence type="ECO:0000313" key="2">
    <source>
        <dbReference type="EMBL" id="KAF0896254.1"/>
    </source>
</evidence>
<gene>
    <name evidence="2" type="ORF">E2562_019736</name>
</gene>
<dbReference type="EMBL" id="SPHZ02000010">
    <property type="protein sequence ID" value="KAF0896254.1"/>
    <property type="molecule type" value="Genomic_DNA"/>
</dbReference>
<feature type="compositionally biased region" description="Basic and acidic residues" evidence="1">
    <location>
        <begin position="30"/>
        <end position="40"/>
    </location>
</feature>
<protein>
    <submittedName>
        <fullName evidence="2">Uncharacterized protein</fullName>
    </submittedName>
</protein>
<dbReference type="AlphaFoldDB" id="A0A6G1C8Y7"/>
<organism evidence="2 3">
    <name type="scientific">Oryza meyeriana var. granulata</name>
    <dbReference type="NCBI Taxonomy" id="110450"/>
    <lineage>
        <taxon>Eukaryota</taxon>
        <taxon>Viridiplantae</taxon>
        <taxon>Streptophyta</taxon>
        <taxon>Embryophyta</taxon>
        <taxon>Tracheophyta</taxon>
        <taxon>Spermatophyta</taxon>
        <taxon>Magnoliopsida</taxon>
        <taxon>Liliopsida</taxon>
        <taxon>Poales</taxon>
        <taxon>Poaceae</taxon>
        <taxon>BOP clade</taxon>
        <taxon>Oryzoideae</taxon>
        <taxon>Oryzeae</taxon>
        <taxon>Oryzinae</taxon>
        <taxon>Oryza</taxon>
        <taxon>Oryza meyeriana</taxon>
    </lineage>
</organism>
<sequence length="140" mass="15345">MRRRKARQATGHRNRRELGQGFGPWVCGGGKRERRGEAHRGRGKTGGTAAAMVPGLGSSSIWSSSARIGYGLERRQGGSSCVGRVMSRCGASSQSSCWAWRKNVAQRRGRLGLGLEQGRVGVAVYRWEEACHDEEEGRWS</sequence>
<keyword evidence="3" id="KW-1185">Reference proteome</keyword>
<dbReference type="Proteomes" id="UP000479710">
    <property type="component" value="Unassembled WGS sequence"/>
</dbReference>
<accession>A0A6G1C8Y7</accession>
<proteinExistence type="predicted"/>